<dbReference type="PRINTS" id="PR00704">
    <property type="entry name" value="CALPAIN"/>
</dbReference>
<dbReference type="PANTHER" id="PTHR46143:SF1">
    <property type="entry name" value="CALPAIN-7"/>
    <property type="match status" value="1"/>
</dbReference>
<dbReference type="PROSITE" id="PS50203">
    <property type="entry name" value="CALPAIN_CAT"/>
    <property type="match status" value="1"/>
</dbReference>
<sequence length="894" mass="102406">MPSEQQHSFRLVVLLSWLHSQISHYRATSHHEHCSALLVEISTHLLQYTSISMLQSLLVDTHPPTIVLKSIDHKKIRLQQLTLLDTCITLAEFHNSHVQRSPSRALRQIKQSTLRHKHSPPHNRSSQQPDRHFESIQLSLHFANWAVEFAVLLDENRHYQHALAVYIICLEAWVTVKNAMQNNGDEQFLRTTELITNVVKRAEKVKELVARSSPTHKLRKSPPSLIDSTPYSAHTARSQPTNGSSKAHVPLSEYEKAVLTKSSRINGRLFMPFSYKRDVLLNPAHTSPHNFEDNDGKLSLSDEQREFFAAWMRPKDFLSYKPRMFSVISSLTIRQNIVSDCSFVASLCVAANYETRFNRRLVSNIIYPQDKDGESVYNEKGWYCVKLYANGCQRAVIIDDYLPCDDKKRLLCAHSLHNDLWVPLIEKAFLKLNGGYAFPGSNSGIDLYALTGWIPEDVRIKSHNRQFSDDLWTRLYDGHCTGAAVITISTGESEEMLKRVGLDSEHAYAVINLVEIPKLDCRMVLLKNPWCHGTFSPVDPEDKFSSKLIAELNYNKTRATYEKNGMFWMKFSSVCKYFHALHISWRPSTFFHEKHIIHGQWLREHTPQFFSRDKYNFSYNPQFQLTVEGVEPIWIVLTRHCTKIDDSRNNLITLHVYEEADYGDKVDYVRSPSDKRLVHGGTYVNNMHYRVCVSVSGLARQEGKSHHSPTRRFVLVVSQYEEIDTIEFSISTYSSMRHQIASLPTIIGAEKAPHWHAVSVNGAWDETNAGGNHMTTASYLRNPQYRLHIEKPCELFLTLEGSKDVQICIMIFKMEGPLQEAATEEKVCKMSPYRHRFTYSDALECTVGGGRYCVVVNTHDAGQECAYVLSAVCSLKNAVRFTQLQRNIKEGSGV</sequence>
<name>A0A7S1PH61_9EUKA</name>
<evidence type="ECO:0000256" key="5">
    <source>
        <dbReference type="PROSITE-ProRule" id="PRU00239"/>
    </source>
</evidence>
<feature type="domain" description="Calpain catalytic" evidence="7">
    <location>
        <begin position="291"/>
        <end position="587"/>
    </location>
</feature>
<dbReference type="InterPro" id="IPR036213">
    <property type="entry name" value="Calpain_III_sf"/>
</dbReference>
<dbReference type="CDD" id="cd00044">
    <property type="entry name" value="CysPc"/>
    <property type="match status" value="1"/>
</dbReference>
<dbReference type="InterPro" id="IPR038765">
    <property type="entry name" value="Papain-like_cys_pep_sf"/>
</dbReference>
<feature type="region of interest" description="Disordered" evidence="6">
    <location>
        <begin position="210"/>
        <end position="249"/>
    </location>
</feature>
<reference evidence="8" key="1">
    <citation type="submission" date="2021-01" db="EMBL/GenBank/DDBJ databases">
        <authorList>
            <person name="Corre E."/>
            <person name="Pelletier E."/>
            <person name="Niang G."/>
            <person name="Scheremetjew M."/>
            <person name="Finn R."/>
            <person name="Kale V."/>
            <person name="Holt S."/>
            <person name="Cochrane G."/>
            <person name="Meng A."/>
            <person name="Brown T."/>
            <person name="Cohen L."/>
        </authorList>
    </citation>
    <scope>NUCLEOTIDE SEQUENCE</scope>
    <source>
        <strain evidence="8">WS</strain>
    </source>
</reference>
<dbReference type="InterPro" id="IPR022683">
    <property type="entry name" value="Calpain_III"/>
</dbReference>
<dbReference type="Gene3D" id="2.60.120.380">
    <property type="match status" value="1"/>
</dbReference>
<evidence type="ECO:0000256" key="4">
    <source>
        <dbReference type="PIRSR" id="PIRSR622684-1"/>
    </source>
</evidence>
<evidence type="ECO:0000256" key="2">
    <source>
        <dbReference type="ARBA" id="ARBA00022801"/>
    </source>
</evidence>
<keyword evidence="3 5" id="KW-0788">Thiol protease</keyword>
<gene>
    <name evidence="8" type="ORF">PCOS0759_LOCUS4959</name>
</gene>
<dbReference type="InterPro" id="IPR036181">
    <property type="entry name" value="MIT_dom_sf"/>
</dbReference>
<feature type="active site" evidence="4 5">
    <location>
        <position position="528"/>
    </location>
</feature>
<proteinExistence type="predicted"/>
<dbReference type="InterPro" id="IPR022684">
    <property type="entry name" value="Calpain_cysteine_protease"/>
</dbReference>
<dbReference type="EMBL" id="HBGD01005979">
    <property type="protein sequence ID" value="CAD9081719.1"/>
    <property type="molecule type" value="Transcribed_RNA"/>
</dbReference>
<evidence type="ECO:0000313" key="8">
    <source>
        <dbReference type="EMBL" id="CAD9081719.1"/>
    </source>
</evidence>
<dbReference type="SMART" id="SM00230">
    <property type="entry name" value="CysPc"/>
    <property type="match status" value="1"/>
</dbReference>
<dbReference type="Gene3D" id="1.20.58.80">
    <property type="entry name" value="Phosphotransferase system, lactose/cellobiose-type IIA subunit"/>
    <property type="match status" value="1"/>
</dbReference>
<dbReference type="Pfam" id="PF00648">
    <property type="entry name" value="Peptidase_C2"/>
    <property type="match status" value="1"/>
</dbReference>
<organism evidence="8">
    <name type="scientific">Percolomonas cosmopolitus</name>
    <dbReference type="NCBI Taxonomy" id="63605"/>
    <lineage>
        <taxon>Eukaryota</taxon>
        <taxon>Discoba</taxon>
        <taxon>Heterolobosea</taxon>
        <taxon>Tetramitia</taxon>
        <taxon>Eutetramitia</taxon>
        <taxon>Percolomonadidae</taxon>
        <taxon>Percolomonas</taxon>
    </lineage>
</organism>
<dbReference type="Pfam" id="PF01067">
    <property type="entry name" value="Calpain_III"/>
    <property type="match status" value="1"/>
</dbReference>
<evidence type="ECO:0000259" key="7">
    <source>
        <dbReference type="PROSITE" id="PS50203"/>
    </source>
</evidence>
<dbReference type="SMART" id="SM00720">
    <property type="entry name" value="calpain_III"/>
    <property type="match status" value="1"/>
</dbReference>
<dbReference type="GO" id="GO:0004198">
    <property type="term" value="F:calcium-dependent cysteine-type endopeptidase activity"/>
    <property type="evidence" value="ECO:0007669"/>
    <property type="project" value="InterPro"/>
</dbReference>
<dbReference type="GO" id="GO:0006508">
    <property type="term" value="P:proteolysis"/>
    <property type="evidence" value="ECO:0007669"/>
    <property type="project" value="UniProtKB-KW"/>
</dbReference>
<keyword evidence="2 5" id="KW-0378">Hydrolase</keyword>
<dbReference type="InterPro" id="IPR001300">
    <property type="entry name" value="Peptidase_C2_calpain_cat"/>
</dbReference>
<accession>A0A7S1PH61</accession>
<dbReference type="SUPFAM" id="SSF116846">
    <property type="entry name" value="MIT domain"/>
    <property type="match status" value="1"/>
</dbReference>
<feature type="compositionally biased region" description="Polar residues" evidence="6">
    <location>
        <begin position="226"/>
        <end position="245"/>
    </location>
</feature>
<dbReference type="SUPFAM" id="SSF54001">
    <property type="entry name" value="Cysteine proteinases"/>
    <property type="match status" value="1"/>
</dbReference>
<dbReference type="SUPFAM" id="SSF49758">
    <property type="entry name" value="Calpain large subunit, middle domain (domain III)"/>
    <property type="match status" value="2"/>
</dbReference>
<dbReference type="AlphaFoldDB" id="A0A7S1PH61"/>
<dbReference type="InterPro" id="IPR022682">
    <property type="entry name" value="Calpain_domain_III"/>
</dbReference>
<dbReference type="PANTHER" id="PTHR46143">
    <property type="entry name" value="CALPAIN-7"/>
    <property type="match status" value="1"/>
</dbReference>
<feature type="active site" evidence="4 5">
    <location>
        <position position="506"/>
    </location>
</feature>
<evidence type="ECO:0000256" key="1">
    <source>
        <dbReference type="ARBA" id="ARBA00022670"/>
    </source>
</evidence>
<feature type="active site" evidence="4 5">
    <location>
        <position position="341"/>
    </location>
</feature>
<dbReference type="Gene3D" id="3.90.70.10">
    <property type="entry name" value="Cysteine proteinases"/>
    <property type="match status" value="1"/>
</dbReference>
<evidence type="ECO:0000256" key="3">
    <source>
        <dbReference type="ARBA" id="ARBA00022807"/>
    </source>
</evidence>
<dbReference type="InterPro" id="IPR051297">
    <property type="entry name" value="PalB/RIM13"/>
</dbReference>
<keyword evidence="1 5" id="KW-0645">Protease</keyword>
<protein>
    <recommendedName>
        <fullName evidence="7">Calpain catalytic domain-containing protein</fullName>
    </recommendedName>
</protein>
<evidence type="ECO:0000256" key="6">
    <source>
        <dbReference type="SAM" id="MobiDB-lite"/>
    </source>
</evidence>